<dbReference type="AlphaFoldDB" id="A0A0A9SS88"/>
<reference evidence="1" key="2">
    <citation type="journal article" date="2015" name="Data Brief">
        <title>Shoot transcriptome of the giant reed, Arundo donax.</title>
        <authorList>
            <person name="Barrero R.A."/>
            <person name="Guerrero F.D."/>
            <person name="Moolhuijzen P."/>
            <person name="Goolsby J.A."/>
            <person name="Tidwell J."/>
            <person name="Bellgard S.E."/>
            <person name="Bellgard M.I."/>
        </authorList>
    </citation>
    <scope>NUCLEOTIDE SEQUENCE</scope>
    <source>
        <tissue evidence="1">Shoot tissue taken approximately 20 cm above the soil surface</tissue>
    </source>
</reference>
<reference evidence="1" key="1">
    <citation type="submission" date="2014-09" db="EMBL/GenBank/DDBJ databases">
        <authorList>
            <person name="Magalhaes I.L.F."/>
            <person name="Oliveira U."/>
            <person name="Santos F.R."/>
            <person name="Vidigal T.H.D.A."/>
            <person name="Brescovit A.D."/>
            <person name="Santos A.J."/>
        </authorList>
    </citation>
    <scope>NUCLEOTIDE SEQUENCE</scope>
    <source>
        <tissue evidence="1">Shoot tissue taken approximately 20 cm above the soil surface</tissue>
    </source>
</reference>
<accession>A0A0A9SS88</accession>
<organism evidence="1">
    <name type="scientific">Arundo donax</name>
    <name type="common">Giant reed</name>
    <name type="synonym">Donax arundinaceus</name>
    <dbReference type="NCBI Taxonomy" id="35708"/>
    <lineage>
        <taxon>Eukaryota</taxon>
        <taxon>Viridiplantae</taxon>
        <taxon>Streptophyta</taxon>
        <taxon>Embryophyta</taxon>
        <taxon>Tracheophyta</taxon>
        <taxon>Spermatophyta</taxon>
        <taxon>Magnoliopsida</taxon>
        <taxon>Liliopsida</taxon>
        <taxon>Poales</taxon>
        <taxon>Poaceae</taxon>
        <taxon>PACMAD clade</taxon>
        <taxon>Arundinoideae</taxon>
        <taxon>Arundineae</taxon>
        <taxon>Arundo</taxon>
    </lineage>
</organism>
<proteinExistence type="predicted"/>
<dbReference type="EMBL" id="GBRH01268672">
    <property type="protein sequence ID" value="JAD29223.1"/>
    <property type="molecule type" value="Transcribed_RNA"/>
</dbReference>
<sequence>MRFHLQPLISTFGSFLGDLCGSRARVTCGDISLASDFCKSTSVVTLFPFGASKRHRFC</sequence>
<protein>
    <submittedName>
        <fullName evidence="1">Uncharacterized protein</fullName>
    </submittedName>
</protein>
<evidence type="ECO:0000313" key="1">
    <source>
        <dbReference type="EMBL" id="JAD29223.1"/>
    </source>
</evidence>
<name>A0A0A9SS88_ARUDO</name>